<reference evidence="1" key="1">
    <citation type="submission" date="2024-10" db="EMBL/GenBank/DDBJ databases">
        <authorList>
            <person name="Ryan C."/>
        </authorList>
    </citation>
    <scope>NUCLEOTIDE SEQUENCE [LARGE SCALE GENOMIC DNA]</scope>
</reference>
<protein>
    <recommendedName>
        <fullName evidence="3">DUF674 family protein</fullName>
    </recommendedName>
</protein>
<evidence type="ECO:0000313" key="1">
    <source>
        <dbReference type="EMBL" id="CAL5030271.1"/>
    </source>
</evidence>
<name>A0ABC9D355_9POAL</name>
<keyword evidence="2" id="KW-1185">Reference proteome</keyword>
<gene>
    <name evidence="1" type="ORF">URODEC1_LOCUS80871</name>
</gene>
<dbReference type="EMBL" id="OZ075141">
    <property type="protein sequence ID" value="CAL5030271.1"/>
    <property type="molecule type" value="Genomic_DNA"/>
</dbReference>
<dbReference type="AlphaFoldDB" id="A0ABC9D355"/>
<organism evidence="1 2">
    <name type="scientific">Urochloa decumbens</name>
    <dbReference type="NCBI Taxonomy" id="240449"/>
    <lineage>
        <taxon>Eukaryota</taxon>
        <taxon>Viridiplantae</taxon>
        <taxon>Streptophyta</taxon>
        <taxon>Embryophyta</taxon>
        <taxon>Tracheophyta</taxon>
        <taxon>Spermatophyta</taxon>
        <taxon>Magnoliopsida</taxon>
        <taxon>Liliopsida</taxon>
        <taxon>Poales</taxon>
        <taxon>Poaceae</taxon>
        <taxon>PACMAD clade</taxon>
        <taxon>Panicoideae</taxon>
        <taxon>Panicodae</taxon>
        <taxon>Paniceae</taxon>
        <taxon>Melinidinae</taxon>
        <taxon>Urochloa</taxon>
    </lineage>
</organism>
<accession>A0ABC9D355</accession>
<dbReference type="Pfam" id="PF05056">
    <property type="entry name" value="DUF674"/>
    <property type="match status" value="1"/>
</dbReference>
<sequence length="515" mass="56954">MYSTARSLTNSSSQTHTQFTFIMAKNEAPTIDVKLFVDKEKKKVLFAESDREFVDVLFGFLTMPLGTIVRLLGKQSQMGCLDELYKSVEDLNSDYFQTKACKAMLLKPLNAASSHCCRLKINIDDTNPRAVYVCKDTSCRWALDRAFSSVPDTICKCGKGMEYAGDRPEDVAKSAAGSETGVFVNGRQKFITTDDLQVAPASTTLMLSLCQKFGVQDPADLEQSILQLTSEKITSLLKRSLTSNQPLTGLHFDVPISPDDATLCMTPENLCPDQMNETEVKIKILQTKINSTVLYAEVGHDFVDLVFGLLSVPLGSITKTFSQRLSKGCIDNLYRSIVGSAQGCMGPDYQRLLLAPELAPFFGSVGSQILQVAESAPKKISINSCFNCFKIGGFSNIGRCREVYRGTYSYCSNSPKTAELCELLDPKLSGAKSGKQAPHSFMVTDDLRVRPLSLDSSLRVVSEAKMQMKELVEKEVTLTNFQVMELQRAALMNRDALSSVLLPPKKKKNLKHLRY</sequence>
<dbReference type="PANTHER" id="PTHR33103:SF86">
    <property type="entry name" value="OS04G0594500 PROTEIN"/>
    <property type="match status" value="1"/>
</dbReference>
<evidence type="ECO:0000313" key="2">
    <source>
        <dbReference type="Proteomes" id="UP001497457"/>
    </source>
</evidence>
<evidence type="ECO:0008006" key="3">
    <source>
        <dbReference type="Google" id="ProtNLM"/>
    </source>
</evidence>
<proteinExistence type="predicted"/>
<dbReference type="PANTHER" id="PTHR33103">
    <property type="entry name" value="OS01G0153900 PROTEIN"/>
    <property type="match status" value="1"/>
</dbReference>
<dbReference type="InterPro" id="IPR007750">
    <property type="entry name" value="DUF674"/>
</dbReference>
<dbReference type="Proteomes" id="UP001497457">
    <property type="component" value="Chromosome 31b"/>
</dbReference>